<protein>
    <recommendedName>
        <fullName evidence="5">Mitochondria-eating protein</fullName>
    </recommendedName>
    <alternativeName>
        <fullName evidence="12">Spermatogenesis-associated protein 18</fullName>
    </alternativeName>
</protein>
<organism evidence="15 16">
    <name type="scientific">Potamilus streckersoni</name>
    <dbReference type="NCBI Taxonomy" id="2493646"/>
    <lineage>
        <taxon>Eukaryota</taxon>
        <taxon>Metazoa</taxon>
        <taxon>Spiralia</taxon>
        <taxon>Lophotrochozoa</taxon>
        <taxon>Mollusca</taxon>
        <taxon>Bivalvia</taxon>
        <taxon>Autobranchia</taxon>
        <taxon>Heteroconchia</taxon>
        <taxon>Palaeoheterodonta</taxon>
        <taxon>Unionida</taxon>
        <taxon>Unionoidea</taxon>
        <taxon>Unionidae</taxon>
        <taxon>Ambleminae</taxon>
        <taxon>Lampsilini</taxon>
        <taxon>Potamilus</taxon>
    </lineage>
</organism>
<evidence type="ECO:0000256" key="12">
    <source>
        <dbReference type="ARBA" id="ARBA00032687"/>
    </source>
</evidence>
<comment type="caution">
    <text evidence="15">The sequence shown here is derived from an EMBL/GenBank/DDBJ whole genome shotgun (WGS) entry which is preliminary data.</text>
</comment>
<evidence type="ECO:0000256" key="13">
    <source>
        <dbReference type="SAM" id="MobiDB-lite"/>
    </source>
</evidence>
<dbReference type="Pfam" id="PF16026">
    <property type="entry name" value="MIEAP"/>
    <property type="match status" value="1"/>
</dbReference>
<dbReference type="SUPFAM" id="SSF57997">
    <property type="entry name" value="Tropomyosin"/>
    <property type="match status" value="1"/>
</dbReference>
<dbReference type="PANTHER" id="PTHR21771">
    <property type="entry name" value="MITOCHONDRIA-EATING PROTEIN-RELATED"/>
    <property type="match status" value="1"/>
</dbReference>
<dbReference type="InterPro" id="IPR026169">
    <property type="entry name" value="MIEAP"/>
</dbReference>
<comment type="similarity">
    <text evidence="4">Belongs to the MIEAP family.</text>
</comment>
<accession>A0AAE0WB52</accession>
<sequence length="430" mass="50536">MVTIKAARISLRGWLIWLWTWVLDHFRSRPKEKSQAKVPTTNENNRNTTLEKQAKEREQKIVSLTKDCKKLQSVNEDLKERNSIYNRDQITLQRECRQLRERKEDLSRKQNENEQQVDTLRRDCSQLRTRNEDLSRQLSESEQQIDALKKDCGQLRTRLSEVASMQLTEGNPNIANLRDQNRPEKLAERLSELYDNQWTDCYQILIGNFKKTEEESIHILLWIVKVGPHGQRKVCFFLTHNRMYMSLNHAISYDICLDRSQIVLTSAKDLLFTVAGTPYGEHDKALDIFVQETLHRLKSFRNKNFKSASSKIGQEIKVILTSTIGEAEVDVCSCFIEECIRICWLMCIKDPPMYIYCDKEAVFDHNKYVPYTKTGQEISYVVWPALFLHRNGPLMRKGVAQGESKKERARNDKVNAANWEKLRPYHEQEY</sequence>
<evidence type="ECO:0000256" key="8">
    <source>
        <dbReference type="ARBA" id="ARBA00023054"/>
    </source>
</evidence>
<evidence type="ECO:0000313" key="16">
    <source>
        <dbReference type="Proteomes" id="UP001195483"/>
    </source>
</evidence>
<reference evidence="15" key="3">
    <citation type="submission" date="2023-05" db="EMBL/GenBank/DDBJ databases">
        <authorList>
            <person name="Smith C.H."/>
        </authorList>
    </citation>
    <scope>NUCLEOTIDE SEQUENCE</scope>
    <source>
        <strain evidence="15">CHS0354</strain>
        <tissue evidence="15">Mantle</tissue>
    </source>
</reference>
<keyword evidence="10" id="KW-0496">Mitochondrion</keyword>
<dbReference type="GO" id="GO:0008289">
    <property type="term" value="F:lipid binding"/>
    <property type="evidence" value="ECO:0007669"/>
    <property type="project" value="UniProtKB-KW"/>
</dbReference>
<proteinExistence type="inferred from homology"/>
<feature type="region of interest" description="Disordered" evidence="13">
    <location>
        <begin position="399"/>
        <end position="430"/>
    </location>
</feature>
<evidence type="ECO:0000256" key="5">
    <source>
        <dbReference type="ARBA" id="ARBA00019863"/>
    </source>
</evidence>
<keyword evidence="16" id="KW-1185">Reference proteome</keyword>
<dbReference type="InterPro" id="IPR031981">
    <property type="entry name" value="MIEAP_C"/>
</dbReference>
<keyword evidence="9" id="KW-0446">Lipid-binding</keyword>
<keyword evidence="7" id="KW-1000">Mitochondrion outer membrane</keyword>
<evidence type="ECO:0000256" key="11">
    <source>
        <dbReference type="ARBA" id="ARBA00023136"/>
    </source>
</evidence>
<dbReference type="GO" id="GO:0005759">
    <property type="term" value="C:mitochondrial matrix"/>
    <property type="evidence" value="ECO:0007669"/>
    <property type="project" value="UniProtKB-SubCell"/>
</dbReference>
<evidence type="ECO:0000256" key="4">
    <source>
        <dbReference type="ARBA" id="ARBA00008233"/>
    </source>
</evidence>
<keyword evidence="6" id="KW-0963">Cytoplasm</keyword>
<feature type="compositionally biased region" description="Basic and acidic residues" evidence="13">
    <location>
        <begin position="420"/>
        <end position="430"/>
    </location>
</feature>
<keyword evidence="11" id="KW-0472">Membrane</keyword>
<evidence type="ECO:0000256" key="1">
    <source>
        <dbReference type="ARBA" id="ARBA00004294"/>
    </source>
</evidence>
<evidence type="ECO:0000256" key="3">
    <source>
        <dbReference type="ARBA" id="ARBA00004496"/>
    </source>
</evidence>
<dbReference type="Gene3D" id="1.10.287.1490">
    <property type="match status" value="1"/>
</dbReference>
<dbReference type="GO" id="GO:0035695">
    <property type="term" value="P:mitophagy by internal vacuole formation"/>
    <property type="evidence" value="ECO:0007669"/>
    <property type="project" value="TreeGrafter"/>
</dbReference>
<dbReference type="EMBL" id="JAEAOA010001574">
    <property type="protein sequence ID" value="KAK3607097.1"/>
    <property type="molecule type" value="Genomic_DNA"/>
</dbReference>
<comment type="subcellular location">
    <subcellularLocation>
        <location evidence="3">Cytoplasm</location>
    </subcellularLocation>
    <subcellularLocation>
        <location evidence="2">Mitochondrion matrix</location>
    </subcellularLocation>
    <subcellularLocation>
        <location evidence="1">Mitochondrion outer membrane</location>
    </subcellularLocation>
</comment>
<dbReference type="AlphaFoldDB" id="A0AAE0WB52"/>
<feature type="compositionally biased region" description="Basic and acidic residues" evidence="13">
    <location>
        <begin position="403"/>
        <end position="413"/>
    </location>
</feature>
<evidence type="ECO:0000256" key="10">
    <source>
        <dbReference type="ARBA" id="ARBA00023128"/>
    </source>
</evidence>
<evidence type="ECO:0000256" key="2">
    <source>
        <dbReference type="ARBA" id="ARBA00004305"/>
    </source>
</evidence>
<reference evidence="15" key="2">
    <citation type="journal article" date="2021" name="Genome Biol. Evol.">
        <title>Developing a high-quality reference genome for a parasitic bivalve with doubly uniparental inheritance (Bivalvia: Unionida).</title>
        <authorList>
            <person name="Smith C.H."/>
        </authorList>
    </citation>
    <scope>NUCLEOTIDE SEQUENCE</scope>
    <source>
        <strain evidence="15">CHS0354</strain>
        <tissue evidence="15">Mantle</tissue>
    </source>
</reference>
<gene>
    <name evidence="15" type="ORF">CHS0354_026304</name>
</gene>
<dbReference type="PANTHER" id="PTHR21771:SF0">
    <property type="entry name" value="MITOCHONDRIA-EATING PROTEIN"/>
    <property type="match status" value="1"/>
</dbReference>
<feature type="domain" description="Mitochondria-eating protein C-terminal" evidence="14">
    <location>
        <begin position="182"/>
        <end position="400"/>
    </location>
</feature>
<dbReference type="GO" id="GO:0035694">
    <property type="term" value="P:mitochondrial protein catabolic process"/>
    <property type="evidence" value="ECO:0007669"/>
    <property type="project" value="InterPro"/>
</dbReference>
<evidence type="ECO:0000259" key="14">
    <source>
        <dbReference type="Pfam" id="PF16026"/>
    </source>
</evidence>
<dbReference type="GO" id="GO:0005741">
    <property type="term" value="C:mitochondrial outer membrane"/>
    <property type="evidence" value="ECO:0007669"/>
    <property type="project" value="UniProtKB-SubCell"/>
</dbReference>
<feature type="region of interest" description="Disordered" evidence="13">
    <location>
        <begin position="30"/>
        <end position="56"/>
    </location>
</feature>
<dbReference type="Proteomes" id="UP001195483">
    <property type="component" value="Unassembled WGS sequence"/>
</dbReference>
<reference evidence="15" key="1">
    <citation type="journal article" date="2021" name="Genome Biol. Evol.">
        <title>A High-Quality Reference Genome for a Parasitic Bivalve with Doubly Uniparental Inheritance (Bivalvia: Unionida).</title>
        <authorList>
            <person name="Smith C.H."/>
        </authorList>
    </citation>
    <scope>NUCLEOTIDE SEQUENCE</scope>
    <source>
        <strain evidence="15">CHS0354</strain>
    </source>
</reference>
<keyword evidence="8" id="KW-0175">Coiled coil</keyword>
<name>A0AAE0WB52_9BIVA</name>
<evidence type="ECO:0000256" key="9">
    <source>
        <dbReference type="ARBA" id="ARBA00023121"/>
    </source>
</evidence>
<evidence type="ECO:0000313" key="15">
    <source>
        <dbReference type="EMBL" id="KAK3607097.1"/>
    </source>
</evidence>
<evidence type="ECO:0000256" key="7">
    <source>
        <dbReference type="ARBA" id="ARBA00022787"/>
    </source>
</evidence>
<evidence type="ECO:0000256" key="6">
    <source>
        <dbReference type="ARBA" id="ARBA00022490"/>
    </source>
</evidence>